<evidence type="ECO:0000256" key="1">
    <source>
        <dbReference type="ARBA" id="ARBA00022679"/>
    </source>
</evidence>
<gene>
    <name evidence="2" type="ORF">MNBD_GAMMA01-794</name>
</gene>
<dbReference type="Gene3D" id="2.160.10.10">
    <property type="entry name" value="Hexapeptide repeat proteins"/>
    <property type="match status" value="1"/>
</dbReference>
<dbReference type="CDD" id="cd04647">
    <property type="entry name" value="LbH_MAT_like"/>
    <property type="match status" value="1"/>
</dbReference>
<dbReference type="PANTHER" id="PTHR23416">
    <property type="entry name" value="SIALIC ACID SYNTHASE-RELATED"/>
    <property type="match status" value="1"/>
</dbReference>
<dbReference type="AlphaFoldDB" id="A0A3B0VKE1"/>
<organism evidence="2">
    <name type="scientific">hydrothermal vent metagenome</name>
    <dbReference type="NCBI Taxonomy" id="652676"/>
    <lineage>
        <taxon>unclassified sequences</taxon>
        <taxon>metagenomes</taxon>
        <taxon>ecological metagenomes</taxon>
    </lineage>
</organism>
<dbReference type="InterPro" id="IPR018357">
    <property type="entry name" value="Hexapep_transf_CS"/>
</dbReference>
<sequence>MYGESSVIDSSLMGFLVSLIRKYCQLKQIISIYWHTIFARLSNWPYLNCGKGVRLHKGLQIKQFFWQQGDLRITLCGKNKIGAYTVIQGSAKLTFGVGSYCCEYCVFGVNEKIDIGRNVMIAPAVTIRDTDHCFDRTDIPMRNQGIITSPVTIEDDVWIGHGAIILKGVTIGTGAVVAAGAVVVKDVLPFSIVGGVPAKVISSRKPQTDANLVQKFVNCEK</sequence>
<dbReference type="InterPro" id="IPR011004">
    <property type="entry name" value="Trimer_LpxA-like_sf"/>
</dbReference>
<accession>A0A3B0VKE1</accession>
<protein>
    <recommendedName>
        <fullName evidence="3">Galactoside O-acetyltransferase</fullName>
    </recommendedName>
</protein>
<dbReference type="InterPro" id="IPR051159">
    <property type="entry name" value="Hexapeptide_acetyltransf"/>
</dbReference>
<dbReference type="PROSITE" id="PS00101">
    <property type="entry name" value="HEXAPEP_TRANSFERASES"/>
    <property type="match status" value="1"/>
</dbReference>
<evidence type="ECO:0008006" key="3">
    <source>
        <dbReference type="Google" id="ProtNLM"/>
    </source>
</evidence>
<evidence type="ECO:0000313" key="2">
    <source>
        <dbReference type="EMBL" id="VAW41000.1"/>
    </source>
</evidence>
<name>A0A3B0VKE1_9ZZZZ</name>
<dbReference type="SUPFAM" id="SSF51161">
    <property type="entry name" value="Trimeric LpxA-like enzymes"/>
    <property type="match status" value="1"/>
</dbReference>
<reference evidence="2" key="1">
    <citation type="submission" date="2018-06" db="EMBL/GenBank/DDBJ databases">
        <authorList>
            <person name="Zhirakovskaya E."/>
        </authorList>
    </citation>
    <scope>NUCLEOTIDE SEQUENCE</scope>
</reference>
<proteinExistence type="predicted"/>
<dbReference type="InterPro" id="IPR001451">
    <property type="entry name" value="Hexapep"/>
</dbReference>
<dbReference type="PANTHER" id="PTHR23416:SF78">
    <property type="entry name" value="LIPOPOLYSACCHARIDE BIOSYNTHESIS O-ACETYL TRANSFERASE WBBJ-RELATED"/>
    <property type="match status" value="1"/>
</dbReference>
<dbReference type="EMBL" id="UOEW01000292">
    <property type="protein sequence ID" value="VAW41000.1"/>
    <property type="molecule type" value="Genomic_DNA"/>
</dbReference>
<dbReference type="GO" id="GO:0016740">
    <property type="term" value="F:transferase activity"/>
    <property type="evidence" value="ECO:0007669"/>
    <property type="project" value="UniProtKB-KW"/>
</dbReference>
<dbReference type="Pfam" id="PF00132">
    <property type="entry name" value="Hexapep"/>
    <property type="match status" value="1"/>
</dbReference>
<keyword evidence="1" id="KW-0808">Transferase</keyword>